<name>A0A2K1JGD3_PHYPA</name>
<dbReference type="Proteomes" id="UP000006727">
    <property type="component" value="Chromosome 14"/>
</dbReference>
<dbReference type="Gramene" id="Pp3c14_4351V3.1">
    <property type="protein sequence ID" value="PAC:32961867.CDS.1"/>
    <property type="gene ID" value="Pp3c14_4351"/>
</dbReference>
<reference evidence="2" key="3">
    <citation type="submission" date="2020-12" db="UniProtKB">
        <authorList>
            <consortium name="EnsemblPlants"/>
        </authorList>
    </citation>
    <scope>IDENTIFICATION</scope>
</reference>
<gene>
    <name evidence="1" type="ORF">PHYPA_018000</name>
</gene>
<dbReference type="InParanoid" id="A0A2K1JGD3"/>
<protein>
    <submittedName>
        <fullName evidence="1 2">Uncharacterized protein</fullName>
    </submittedName>
</protein>
<keyword evidence="3" id="KW-1185">Reference proteome</keyword>
<dbReference type="EMBL" id="ABEU02000014">
    <property type="protein sequence ID" value="PNR40597.1"/>
    <property type="molecule type" value="Genomic_DNA"/>
</dbReference>
<dbReference type="AlphaFoldDB" id="A0A2K1JGD3"/>
<evidence type="ECO:0000313" key="2">
    <source>
        <dbReference type="EnsemblPlants" id="PAC:32961867.CDS.1"/>
    </source>
</evidence>
<organism evidence="1">
    <name type="scientific">Physcomitrium patens</name>
    <name type="common">Spreading-leaved earth moss</name>
    <name type="synonym">Physcomitrella patens</name>
    <dbReference type="NCBI Taxonomy" id="3218"/>
    <lineage>
        <taxon>Eukaryota</taxon>
        <taxon>Viridiplantae</taxon>
        <taxon>Streptophyta</taxon>
        <taxon>Embryophyta</taxon>
        <taxon>Bryophyta</taxon>
        <taxon>Bryophytina</taxon>
        <taxon>Bryopsida</taxon>
        <taxon>Funariidae</taxon>
        <taxon>Funariales</taxon>
        <taxon>Funariaceae</taxon>
        <taxon>Physcomitrium</taxon>
    </lineage>
</organism>
<dbReference type="EnsemblPlants" id="Pp3c14_4351V3.1">
    <property type="protein sequence ID" value="PAC:32961867.CDS.1"/>
    <property type="gene ID" value="Pp3c14_4351"/>
</dbReference>
<evidence type="ECO:0000313" key="1">
    <source>
        <dbReference type="EMBL" id="PNR40597.1"/>
    </source>
</evidence>
<accession>A0A2K1JGD3</accession>
<reference evidence="1 3" key="2">
    <citation type="journal article" date="2018" name="Plant J.">
        <title>The Physcomitrella patens chromosome-scale assembly reveals moss genome structure and evolution.</title>
        <authorList>
            <person name="Lang D."/>
            <person name="Ullrich K.K."/>
            <person name="Murat F."/>
            <person name="Fuchs J."/>
            <person name="Jenkins J."/>
            <person name="Haas F.B."/>
            <person name="Piednoel M."/>
            <person name="Gundlach H."/>
            <person name="Van Bel M."/>
            <person name="Meyberg R."/>
            <person name="Vives C."/>
            <person name="Morata J."/>
            <person name="Symeonidi A."/>
            <person name="Hiss M."/>
            <person name="Muchero W."/>
            <person name="Kamisugi Y."/>
            <person name="Saleh O."/>
            <person name="Blanc G."/>
            <person name="Decker E.L."/>
            <person name="van Gessel N."/>
            <person name="Grimwood J."/>
            <person name="Hayes R.D."/>
            <person name="Graham S.W."/>
            <person name="Gunter L.E."/>
            <person name="McDaniel S.F."/>
            <person name="Hoernstein S.N.W."/>
            <person name="Larsson A."/>
            <person name="Li F.W."/>
            <person name="Perroud P.F."/>
            <person name="Phillips J."/>
            <person name="Ranjan P."/>
            <person name="Rokshar D.S."/>
            <person name="Rothfels C.J."/>
            <person name="Schneider L."/>
            <person name="Shu S."/>
            <person name="Stevenson D.W."/>
            <person name="Thummler F."/>
            <person name="Tillich M."/>
            <person name="Villarreal Aguilar J.C."/>
            <person name="Widiez T."/>
            <person name="Wong G.K."/>
            <person name="Wymore A."/>
            <person name="Zhang Y."/>
            <person name="Zimmer A.D."/>
            <person name="Quatrano R.S."/>
            <person name="Mayer K.F.X."/>
            <person name="Goodstein D."/>
            <person name="Casacuberta J.M."/>
            <person name="Vandepoele K."/>
            <person name="Reski R."/>
            <person name="Cuming A.C."/>
            <person name="Tuskan G.A."/>
            <person name="Maumus F."/>
            <person name="Salse J."/>
            <person name="Schmutz J."/>
            <person name="Rensing S.A."/>
        </authorList>
    </citation>
    <scope>NUCLEOTIDE SEQUENCE [LARGE SCALE GENOMIC DNA]</scope>
    <source>
        <strain evidence="2 3">cv. Gransden 2004</strain>
    </source>
</reference>
<reference evidence="1 3" key="1">
    <citation type="journal article" date="2008" name="Science">
        <title>The Physcomitrella genome reveals evolutionary insights into the conquest of land by plants.</title>
        <authorList>
            <person name="Rensing S."/>
            <person name="Lang D."/>
            <person name="Zimmer A."/>
            <person name="Terry A."/>
            <person name="Salamov A."/>
            <person name="Shapiro H."/>
            <person name="Nishiyama T."/>
            <person name="Perroud P.-F."/>
            <person name="Lindquist E."/>
            <person name="Kamisugi Y."/>
            <person name="Tanahashi T."/>
            <person name="Sakakibara K."/>
            <person name="Fujita T."/>
            <person name="Oishi K."/>
            <person name="Shin-I T."/>
            <person name="Kuroki Y."/>
            <person name="Toyoda A."/>
            <person name="Suzuki Y."/>
            <person name="Hashimoto A."/>
            <person name="Yamaguchi K."/>
            <person name="Sugano A."/>
            <person name="Kohara Y."/>
            <person name="Fujiyama A."/>
            <person name="Anterola A."/>
            <person name="Aoki S."/>
            <person name="Ashton N."/>
            <person name="Barbazuk W.B."/>
            <person name="Barker E."/>
            <person name="Bennetzen J."/>
            <person name="Bezanilla M."/>
            <person name="Blankenship R."/>
            <person name="Cho S.H."/>
            <person name="Dutcher S."/>
            <person name="Estelle M."/>
            <person name="Fawcett J.A."/>
            <person name="Gundlach H."/>
            <person name="Hanada K."/>
            <person name="Heyl A."/>
            <person name="Hicks K.A."/>
            <person name="Hugh J."/>
            <person name="Lohr M."/>
            <person name="Mayer K."/>
            <person name="Melkozernov A."/>
            <person name="Murata T."/>
            <person name="Nelson D."/>
            <person name="Pils B."/>
            <person name="Prigge M."/>
            <person name="Reiss B."/>
            <person name="Renner T."/>
            <person name="Rombauts S."/>
            <person name="Rushton P."/>
            <person name="Sanderfoot A."/>
            <person name="Schween G."/>
            <person name="Shiu S.-H."/>
            <person name="Stueber K."/>
            <person name="Theodoulou F.L."/>
            <person name="Tu H."/>
            <person name="Van de Peer Y."/>
            <person name="Verrier P.J."/>
            <person name="Waters E."/>
            <person name="Wood A."/>
            <person name="Yang L."/>
            <person name="Cove D."/>
            <person name="Cuming A."/>
            <person name="Hasebe M."/>
            <person name="Lucas S."/>
            <person name="Mishler D.B."/>
            <person name="Reski R."/>
            <person name="Grigoriev I."/>
            <person name="Quatrano R.S."/>
            <person name="Boore J.L."/>
        </authorList>
    </citation>
    <scope>NUCLEOTIDE SEQUENCE [LARGE SCALE GENOMIC DNA]</scope>
    <source>
        <strain evidence="2 3">cv. Gransden 2004</strain>
    </source>
</reference>
<proteinExistence type="predicted"/>
<sequence length="77" mass="8531">MRFAPRLRCVNVALRGVASVVRCFEVPLMTSSSCLQQLWHRGLHLRVVLGGLPSPAVCVEEGSRFSIDRSLTRALHS</sequence>
<evidence type="ECO:0000313" key="3">
    <source>
        <dbReference type="Proteomes" id="UP000006727"/>
    </source>
</evidence>